<dbReference type="InterPro" id="IPR000550">
    <property type="entry name" value="Hppk"/>
</dbReference>
<dbReference type="EMBL" id="JBBYHV010000002">
    <property type="protein sequence ID" value="MEL1251476.1"/>
    <property type="molecule type" value="Genomic_DNA"/>
</dbReference>
<evidence type="ECO:0000256" key="11">
    <source>
        <dbReference type="ARBA" id="ARBA00029766"/>
    </source>
</evidence>
<dbReference type="GO" id="GO:0003848">
    <property type="term" value="F:2-amino-4-hydroxy-6-hydroxymethyldihydropteridine diphosphokinase activity"/>
    <property type="evidence" value="ECO:0007669"/>
    <property type="project" value="UniProtKB-EC"/>
</dbReference>
<comment type="similarity">
    <text evidence="2">Belongs to the HPPK family.</text>
</comment>
<evidence type="ECO:0000256" key="7">
    <source>
        <dbReference type="ARBA" id="ARBA00022777"/>
    </source>
</evidence>
<reference evidence="14 15" key="1">
    <citation type="submission" date="2024-04" db="EMBL/GenBank/DDBJ databases">
        <title>Aurantiacibacter sp. DGU6 16S ribosomal RNA gene Genome sequencing and assembly.</title>
        <authorList>
            <person name="Park S."/>
        </authorList>
    </citation>
    <scope>NUCLEOTIDE SEQUENCE [LARGE SCALE GENOMIC DNA]</scope>
    <source>
        <strain evidence="14 15">DGU6</strain>
    </source>
</reference>
<dbReference type="RefSeq" id="WP_341674029.1">
    <property type="nucleotide sequence ID" value="NZ_JBBYHV010000002.1"/>
</dbReference>
<dbReference type="EC" id="2.7.6.3" evidence="3"/>
<evidence type="ECO:0000256" key="12">
    <source>
        <dbReference type="ARBA" id="ARBA00033413"/>
    </source>
</evidence>
<keyword evidence="5 14" id="KW-0808">Transferase</keyword>
<dbReference type="CDD" id="cd00483">
    <property type="entry name" value="HPPK"/>
    <property type="match status" value="1"/>
</dbReference>
<evidence type="ECO:0000256" key="2">
    <source>
        <dbReference type="ARBA" id="ARBA00005810"/>
    </source>
</evidence>
<evidence type="ECO:0000313" key="14">
    <source>
        <dbReference type="EMBL" id="MEL1251476.1"/>
    </source>
</evidence>
<organism evidence="14 15">
    <name type="scientific">Aurantiacibacter gilvus</name>
    <dbReference type="NCBI Taxonomy" id="3139141"/>
    <lineage>
        <taxon>Bacteria</taxon>
        <taxon>Pseudomonadati</taxon>
        <taxon>Pseudomonadota</taxon>
        <taxon>Alphaproteobacteria</taxon>
        <taxon>Sphingomonadales</taxon>
        <taxon>Erythrobacteraceae</taxon>
        <taxon>Aurantiacibacter</taxon>
    </lineage>
</organism>
<proteinExistence type="inferred from homology"/>
<evidence type="ECO:0000256" key="5">
    <source>
        <dbReference type="ARBA" id="ARBA00022679"/>
    </source>
</evidence>
<dbReference type="InterPro" id="IPR035907">
    <property type="entry name" value="Hppk_sf"/>
</dbReference>
<comment type="caution">
    <text evidence="14">The sequence shown here is derived from an EMBL/GenBank/DDBJ whole genome shotgun (WGS) entry which is preliminary data.</text>
</comment>
<evidence type="ECO:0000256" key="10">
    <source>
        <dbReference type="ARBA" id="ARBA00029409"/>
    </source>
</evidence>
<keyword evidence="6" id="KW-0547">Nucleotide-binding</keyword>
<evidence type="ECO:0000256" key="3">
    <source>
        <dbReference type="ARBA" id="ARBA00013253"/>
    </source>
</evidence>
<comment type="pathway">
    <text evidence="1">Cofactor biosynthesis; tetrahydrofolate biosynthesis; 2-amino-4-hydroxy-6-hydroxymethyl-7,8-dihydropteridine diphosphate from 7,8-dihydroneopterin triphosphate: step 4/4.</text>
</comment>
<sequence length="165" mass="18074">MSKHRYIIALGSNQRHPHFGDPRAVVAAAMGIVDETLGKVKARSPVIDSAPVGPSQRRYANAALLLKSKLSPPALLHCLQEAEAAFGRKRRGQRWRARPLDLDIVLWDGGIFASPELLVPHPLFRDRDFVLGPAAAIAPGWRDPVTGLTLRQLHGRLTHGSPVPR</sequence>
<dbReference type="Proteomes" id="UP001497045">
    <property type="component" value="Unassembled WGS sequence"/>
</dbReference>
<evidence type="ECO:0000256" key="6">
    <source>
        <dbReference type="ARBA" id="ARBA00022741"/>
    </source>
</evidence>
<keyword evidence="8" id="KW-0067">ATP-binding</keyword>
<keyword evidence="9" id="KW-0289">Folate biosynthesis</keyword>
<dbReference type="Gene3D" id="3.30.70.560">
    <property type="entry name" value="7,8-Dihydro-6-hydroxymethylpterin-pyrophosphokinase HPPK"/>
    <property type="match status" value="1"/>
</dbReference>
<feature type="domain" description="7,8-dihydro-6-hydroxymethylpterin-pyrophosphokinase" evidence="13">
    <location>
        <begin position="7"/>
        <end position="139"/>
    </location>
</feature>
<evidence type="ECO:0000256" key="1">
    <source>
        <dbReference type="ARBA" id="ARBA00005051"/>
    </source>
</evidence>
<accession>A0ABU9IGD0</accession>
<dbReference type="PANTHER" id="PTHR43071">
    <property type="entry name" value="2-AMINO-4-HYDROXY-6-HYDROXYMETHYLDIHYDROPTERIDINE PYROPHOSPHOKINASE"/>
    <property type="match status" value="1"/>
</dbReference>
<evidence type="ECO:0000256" key="9">
    <source>
        <dbReference type="ARBA" id="ARBA00022909"/>
    </source>
</evidence>
<dbReference type="Pfam" id="PF01288">
    <property type="entry name" value="HPPK"/>
    <property type="match status" value="1"/>
</dbReference>
<gene>
    <name evidence="14" type="primary">folK</name>
    <name evidence="14" type="ORF">AAEO60_12440</name>
</gene>
<dbReference type="SUPFAM" id="SSF55083">
    <property type="entry name" value="6-hydroxymethyl-7,8-dihydropterin pyrophosphokinase, HPPK"/>
    <property type="match status" value="1"/>
</dbReference>
<keyword evidence="7" id="KW-0418">Kinase</keyword>
<protein>
    <recommendedName>
        <fullName evidence="4">2-amino-4-hydroxy-6-hydroxymethyldihydropteridine pyrophosphokinase</fullName>
        <ecNumber evidence="3">2.7.6.3</ecNumber>
    </recommendedName>
    <alternativeName>
        <fullName evidence="11">6-hydroxymethyl-7,8-dihydropterin pyrophosphokinase</fullName>
    </alternativeName>
    <alternativeName>
        <fullName evidence="12">7,8-dihydro-6-hydroxymethylpterin-pyrophosphokinase</fullName>
    </alternativeName>
</protein>
<evidence type="ECO:0000313" key="15">
    <source>
        <dbReference type="Proteomes" id="UP001497045"/>
    </source>
</evidence>
<evidence type="ECO:0000256" key="4">
    <source>
        <dbReference type="ARBA" id="ARBA00016218"/>
    </source>
</evidence>
<name>A0ABU9IGD0_9SPHN</name>
<evidence type="ECO:0000256" key="8">
    <source>
        <dbReference type="ARBA" id="ARBA00022840"/>
    </source>
</evidence>
<dbReference type="NCBIfam" id="TIGR01498">
    <property type="entry name" value="folK"/>
    <property type="match status" value="1"/>
</dbReference>
<evidence type="ECO:0000259" key="13">
    <source>
        <dbReference type="Pfam" id="PF01288"/>
    </source>
</evidence>
<dbReference type="PANTHER" id="PTHR43071:SF1">
    <property type="entry name" value="2-AMINO-4-HYDROXY-6-HYDROXYMETHYLDIHYDROPTERIDINE PYROPHOSPHOKINASE"/>
    <property type="match status" value="1"/>
</dbReference>
<comment type="function">
    <text evidence="10">Catalyzes the transfer of pyrophosphate from adenosine triphosphate (ATP) to 6-hydroxymethyl-7,8-dihydropterin, an enzymatic step in folate biosynthesis pathway.</text>
</comment>
<keyword evidence="15" id="KW-1185">Reference proteome</keyword>